<feature type="domain" description="HTH luxR-type" evidence="5">
    <location>
        <begin position="142"/>
        <end position="207"/>
    </location>
</feature>
<dbReference type="Gene3D" id="3.40.50.2300">
    <property type="match status" value="1"/>
</dbReference>
<dbReference type="PROSITE" id="PS50110">
    <property type="entry name" value="RESPONSE_REGULATORY"/>
    <property type="match status" value="1"/>
</dbReference>
<dbReference type="SUPFAM" id="SSF46894">
    <property type="entry name" value="C-terminal effector domain of the bipartite response regulators"/>
    <property type="match status" value="1"/>
</dbReference>
<feature type="domain" description="Response regulatory" evidence="6">
    <location>
        <begin position="12"/>
        <end position="127"/>
    </location>
</feature>
<evidence type="ECO:0000256" key="2">
    <source>
        <dbReference type="ARBA" id="ARBA00023125"/>
    </source>
</evidence>
<dbReference type="InterPro" id="IPR001789">
    <property type="entry name" value="Sig_transdc_resp-reg_receiver"/>
</dbReference>
<evidence type="ECO:0000259" key="5">
    <source>
        <dbReference type="PROSITE" id="PS50043"/>
    </source>
</evidence>
<dbReference type="Proteomes" id="UP001607157">
    <property type="component" value="Unassembled WGS sequence"/>
</dbReference>
<sequence>MPYVKAQSAPITVALADSNVLVLSAMSEIFDRDPRFSLVATASAAEDFLSTVLRVPVQVGIIDWNLPVLGGKKLIEVLRDQATAPRVLVYGDEAGAVPRQALAAGAAGFTPRSGPVEGLLDTAAAVAAGQMVFPFLDVRELQRDPIHQLTKREKALLRALARGLSNRQLATEFEISANTVKFHLSNLYEKLSVGSRTQAVAFFFSTQMGTRDEDED</sequence>
<dbReference type="InterPro" id="IPR016032">
    <property type="entry name" value="Sig_transdc_resp-reg_C-effctor"/>
</dbReference>
<proteinExistence type="predicted"/>
<dbReference type="Pfam" id="PF00072">
    <property type="entry name" value="Response_reg"/>
    <property type="match status" value="1"/>
</dbReference>
<dbReference type="InterPro" id="IPR000792">
    <property type="entry name" value="Tscrpt_reg_LuxR_C"/>
</dbReference>
<comment type="caution">
    <text evidence="7">The sequence shown here is derived from an EMBL/GenBank/DDBJ whole genome shotgun (WGS) entry which is preliminary data.</text>
</comment>
<dbReference type="InterPro" id="IPR039420">
    <property type="entry name" value="WalR-like"/>
</dbReference>
<dbReference type="SMART" id="SM00421">
    <property type="entry name" value="HTH_LUXR"/>
    <property type="match status" value="1"/>
</dbReference>
<protein>
    <submittedName>
        <fullName evidence="7">LuxR C-terminal-related transcriptional regulator</fullName>
    </submittedName>
</protein>
<evidence type="ECO:0000256" key="1">
    <source>
        <dbReference type="ARBA" id="ARBA00023015"/>
    </source>
</evidence>
<evidence type="ECO:0000313" key="7">
    <source>
        <dbReference type="EMBL" id="MFH0254085.1"/>
    </source>
</evidence>
<dbReference type="InterPro" id="IPR011006">
    <property type="entry name" value="CheY-like_superfamily"/>
</dbReference>
<dbReference type="EMBL" id="JBIHMM010000002">
    <property type="protein sequence ID" value="MFH0254085.1"/>
    <property type="molecule type" value="Genomic_DNA"/>
</dbReference>
<dbReference type="InterPro" id="IPR036388">
    <property type="entry name" value="WH-like_DNA-bd_sf"/>
</dbReference>
<dbReference type="PANTHER" id="PTHR43214">
    <property type="entry name" value="TWO-COMPONENT RESPONSE REGULATOR"/>
    <property type="match status" value="1"/>
</dbReference>
<keyword evidence="8" id="KW-1185">Reference proteome</keyword>
<dbReference type="Gene3D" id="1.10.10.10">
    <property type="entry name" value="Winged helix-like DNA-binding domain superfamily/Winged helix DNA-binding domain"/>
    <property type="match status" value="1"/>
</dbReference>
<evidence type="ECO:0000313" key="8">
    <source>
        <dbReference type="Proteomes" id="UP001607157"/>
    </source>
</evidence>
<reference evidence="7 8" key="1">
    <citation type="submission" date="2024-10" db="EMBL/GenBank/DDBJ databases">
        <authorList>
            <person name="Yang X.-N."/>
        </authorList>
    </citation>
    <scope>NUCLEOTIDE SEQUENCE [LARGE SCALE GENOMIC DNA]</scope>
    <source>
        <strain evidence="7 8">CAU 1059</strain>
    </source>
</reference>
<evidence type="ECO:0000259" key="6">
    <source>
        <dbReference type="PROSITE" id="PS50110"/>
    </source>
</evidence>
<keyword evidence="3" id="KW-0804">Transcription</keyword>
<dbReference type="SUPFAM" id="SSF52172">
    <property type="entry name" value="CheY-like"/>
    <property type="match status" value="1"/>
</dbReference>
<dbReference type="RefSeq" id="WP_377170579.1">
    <property type="nucleotide sequence ID" value="NZ_JBHTJC010000002.1"/>
</dbReference>
<keyword evidence="2" id="KW-0238">DNA-binding</keyword>
<dbReference type="CDD" id="cd06170">
    <property type="entry name" value="LuxR_C_like"/>
    <property type="match status" value="1"/>
</dbReference>
<organism evidence="7 8">
    <name type="scientific">Roseovarius aquimarinus</name>
    <dbReference type="NCBI Taxonomy" id="1229156"/>
    <lineage>
        <taxon>Bacteria</taxon>
        <taxon>Pseudomonadati</taxon>
        <taxon>Pseudomonadota</taxon>
        <taxon>Alphaproteobacteria</taxon>
        <taxon>Rhodobacterales</taxon>
        <taxon>Roseobacteraceae</taxon>
        <taxon>Roseovarius</taxon>
    </lineage>
</organism>
<dbReference type="PANTHER" id="PTHR43214:SF41">
    <property type="entry name" value="NITRATE_NITRITE RESPONSE REGULATOR PROTEIN NARP"/>
    <property type="match status" value="1"/>
</dbReference>
<dbReference type="PRINTS" id="PR00038">
    <property type="entry name" value="HTHLUXR"/>
</dbReference>
<dbReference type="Pfam" id="PF00196">
    <property type="entry name" value="GerE"/>
    <property type="match status" value="1"/>
</dbReference>
<dbReference type="PROSITE" id="PS50043">
    <property type="entry name" value="HTH_LUXR_2"/>
    <property type="match status" value="1"/>
</dbReference>
<evidence type="ECO:0000256" key="4">
    <source>
        <dbReference type="PROSITE-ProRule" id="PRU00169"/>
    </source>
</evidence>
<feature type="modified residue" description="4-aspartylphosphate" evidence="4">
    <location>
        <position position="63"/>
    </location>
</feature>
<accession>A0ABW7I7X6</accession>
<evidence type="ECO:0000256" key="3">
    <source>
        <dbReference type="ARBA" id="ARBA00023163"/>
    </source>
</evidence>
<name>A0ABW7I7X6_9RHOB</name>
<gene>
    <name evidence="7" type="ORF">ACGRVM_09275</name>
</gene>
<keyword evidence="4" id="KW-0597">Phosphoprotein</keyword>
<keyword evidence="1" id="KW-0805">Transcription regulation</keyword>